<gene>
    <name evidence="8" type="ORF">CLEI1391_LOCUS2963</name>
</gene>
<evidence type="ECO:0000259" key="6">
    <source>
        <dbReference type="Pfam" id="PF12430"/>
    </source>
</evidence>
<protein>
    <recommendedName>
        <fullName evidence="9">Golgi pH regulator conserved domain-containing protein</fullName>
    </recommendedName>
</protein>
<feature type="transmembrane region" description="Helical" evidence="5">
    <location>
        <begin position="144"/>
        <end position="165"/>
    </location>
</feature>
<evidence type="ECO:0000256" key="4">
    <source>
        <dbReference type="ARBA" id="ARBA00023136"/>
    </source>
</evidence>
<dbReference type="Pfam" id="PF12537">
    <property type="entry name" value="GPHR_N"/>
    <property type="match status" value="1"/>
</dbReference>
<evidence type="ECO:0000259" key="7">
    <source>
        <dbReference type="Pfam" id="PF12537"/>
    </source>
</evidence>
<organism evidence="8">
    <name type="scientific">Chlamydomonas leiostraca</name>
    <dbReference type="NCBI Taxonomy" id="1034604"/>
    <lineage>
        <taxon>Eukaryota</taxon>
        <taxon>Viridiplantae</taxon>
        <taxon>Chlorophyta</taxon>
        <taxon>core chlorophytes</taxon>
        <taxon>Chlorophyceae</taxon>
        <taxon>CS clade</taxon>
        <taxon>Chlamydomonadales</taxon>
        <taxon>Chlamydomonadaceae</taxon>
        <taxon>Chlamydomonas</taxon>
    </lineage>
</organism>
<evidence type="ECO:0000256" key="3">
    <source>
        <dbReference type="ARBA" id="ARBA00022989"/>
    </source>
</evidence>
<evidence type="ECO:0000256" key="5">
    <source>
        <dbReference type="SAM" id="Phobius"/>
    </source>
</evidence>
<keyword evidence="4 5" id="KW-0472">Membrane</keyword>
<dbReference type="InterPro" id="IPR025969">
    <property type="entry name" value="ABA_GPCR_dom"/>
</dbReference>
<dbReference type="AlphaFoldDB" id="A0A7S0R650"/>
<feature type="transmembrane region" description="Helical" evidence="5">
    <location>
        <begin position="435"/>
        <end position="456"/>
    </location>
</feature>
<feature type="transmembrane region" description="Helical" evidence="5">
    <location>
        <begin position="352"/>
        <end position="370"/>
    </location>
</feature>
<name>A0A7S0R650_9CHLO</name>
<dbReference type="EMBL" id="HBFB01005296">
    <property type="protein sequence ID" value="CAD8668245.1"/>
    <property type="molecule type" value="Transcribed_RNA"/>
</dbReference>
<accession>A0A7S0R650</accession>
<evidence type="ECO:0000313" key="8">
    <source>
        <dbReference type="EMBL" id="CAD8668245.1"/>
    </source>
</evidence>
<dbReference type="GO" id="GO:0009737">
    <property type="term" value="P:response to abscisic acid"/>
    <property type="evidence" value="ECO:0007669"/>
    <property type="project" value="TreeGrafter"/>
</dbReference>
<dbReference type="PANTHER" id="PTHR15948">
    <property type="entry name" value="G-PROTEIN COUPLED RECEPTOR 89-RELATED"/>
    <property type="match status" value="1"/>
</dbReference>
<keyword evidence="3 5" id="KW-1133">Transmembrane helix</keyword>
<dbReference type="GO" id="GO:0010427">
    <property type="term" value="F:abscisic acid binding"/>
    <property type="evidence" value="ECO:0007669"/>
    <property type="project" value="TreeGrafter"/>
</dbReference>
<dbReference type="GO" id="GO:0016020">
    <property type="term" value="C:membrane"/>
    <property type="evidence" value="ECO:0007669"/>
    <property type="project" value="UniProtKB-SubCell"/>
</dbReference>
<evidence type="ECO:0008006" key="9">
    <source>
        <dbReference type="Google" id="ProtNLM"/>
    </source>
</evidence>
<dbReference type="InterPro" id="IPR022535">
    <property type="entry name" value="Golgi_pH-regulator_cons_dom"/>
</dbReference>
<feature type="domain" description="Abscisic acid G-protein coupled receptor-like" evidence="6">
    <location>
        <begin position="285"/>
        <end position="454"/>
    </location>
</feature>
<keyword evidence="2 5" id="KW-0812">Transmembrane</keyword>
<proteinExistence type="predicted"/>
<evidence type="ECO:0000256" key="2">
    <source>
        <dbReference type="ARBA" id="ARBA00022692"/>
    </source>
</evidence>
<sequence length="481" mass="51923">MDIVGIVVGLAGVSVFFWTGWWFLSRSFKNLDSRDASVQTLWSLVFAFSCNMLLLILFEIMGIMAHSTRLFSWFCTVWGLLLLLLGVLPFYQCYRTISGALQGGHALAASTAAWLAFMWCFWRVGHYLPGVPPPVEGVLHVKQAVSRVGVMGTWMIAVLSGYAAVSVPYSYLSLFVRPVEAGEVAAMDEQYRQTCALVEEKKRRLAAAQAELERMGPGGGASGGGGLLGGLLSGVMGAWGGGPASGPRATIRALEAEIDNLGCLAAMLGAELGELRVERARALESRTCWGHCKNAAGYAMSGYCVFKMCASLKALLVGEDLAADPVGRALSVVLRAASHGSISLDTGALTQYSTLAFIAAISAMSLRGFLRSARKVFSAVRGSSMATHLVLLLSQVTGFYTISSVLLIRKNIPLKYRADMDAALGGQLDFQFFHAWFNGLFLASALLTFGGFYWQYQQAAMMHDPLLPTHTTMLATGYHKR</sequence>
<feature type="domain" description="Golgi pH regulator conserved" evidence="7">
    <location>
        <begin position="141"/>
        <end position="205"/>
    </location>
</feature>
<feature type="transmembrane region" description="Helical" evidence="5">
    <location>
        <begin position="103"/>
        <end position="124"/>
    </location>
</feature>
<feature type="transmembrane region" description="Helical" evidence="5">
    <location>
        <begin position="44"/>
        <end position="64"/>
    </location>
</feature>
<evidence type="ECO:0000256" key="1">
    <source>
        <dbReference type="ARBA" id="ARBA00004141"/>
    </source>
</evidence>
<reference evidence="8" key="1">
    <citation type="submission" date="2021-01" db="EMBL/GenBank/DDBJ databases">
        <authorList>
            <person name="Corre E."/>
            <person name="Pelletier E."/>
            <person name="Niang G."/>
            <person name="Scheremetjew M."/>
            <person name="Finn R."/>
            <person name="Kale V."/>
            <person name="Holt S."/>
            <person name="Cochrane G."/>
            <person name="Meng A."/>
            <person name="Brown T."/>
            <person name="Cohen L."/>
        </authorList>
    </citation>
    <scope>NUCLEOTIDE SEQUENCE</scope>
    <source>
        <strain evidence="8">SAG 11-49</strain>
    </source>
</reference>
<dbReference type="PANTHER" id="PTHR15948:SF0">
    <property type="entry name" value="GOLGI PH REGULATOR A-RELATED"/>
    <property type="match status" value="1"/>
</dbReference>
<dbReference type="InterPro" id="IPR015672">
    <property type="entry name" value="GPHR/GTG"/>
</dbReference>
<feature type="transmembrane region" description="Helical" evidence="5">
    <location>
        <begin position="70"/>
        <end position="91"/>
    </location>
</feature>
<dbReference type="Pfam" id="PF12430">
    <property type="entry name" value="ABA_GPCR"/>
    <property type="match status" value="1"/>
</dbReference>
<feature type="transmembrane region" description="Helical" evidence="5">
    <location>
        <begin position="6"/>
        <end position="24"/>
    </location>
</feature>
<comment type="subcellular location">
    <subcellularLocation>
        <location evidence="1">Membrane</location>
        <topology evidence="1">Multi-pass membrane protein</topology>
    </subcellularLocation>
</comment>
<feature type="transmembrane region" description="Helical" evidence="5">
    <location>
        <begin position="390"/>
        <end position="408"/>
    </location>
</feature>